<evidence type="ECO:0000256" key="5">
    <source>
        <dbReference type="ARBA" id="ARBA00022840"/>
    </source>
</evidence>
<evidence type="ECO:0000256" key="3">
    <source>
        <dbReference type="ARBA" id="ARBA00022729"/>
    </source>
</evidence>
<evidence type="ECO:0000256" key="14">
    <source>
        <dbReference type="SAM" id="Phobius"/>
    </source>
</evidence>
<evidence type="ECO:0000259" key="16">
    <source>
        <dbReference type="PROSITE" id="PS50011"/>
    </source>
</evidence>
<evidence type="ECO:0000256" key="12">
    <source>
        <dbReference type="PIRSR" id="PIRSR000615-3"/>
    </source>
</evidence>
<dbReference type="InterPro" id="IPR038677">
    <property type="entry name" value="WIF_sf"/>
</dbReference>
<feature type="transmembrane region" description="Helical" evidence="14">
    <location>
        <begin position="195"/>
        <end position="218"/>
    </location>
</feature>
<dbReference type="PRINTS" id="PR00109">
    <property type="entry name" value="TYRKINASE"/>
</dbReference>
<feature type="domain" description="WIF" evidence="17">
    <location>
        <begin position="42"/>
        <end position="168"/>
    </location>
</feature>
<dbReference type="GO" id="GO:0007169">
    <property type="term" value="P:cell surface receptor protein tyrosine kinase signaling pathway"/>
    <property type="evidence" value="ECO:0007669"/>
    <property type="project" value="TreeGrafter"/>
</dbReference>
<feature type="binding site" evidence="12">
    <location>
        <position position="476"/>
    </location>
    <ligand>
        <name>Mg(2+)</name>
        <dbReference type="ChEBI" id="CHEBI:18420"/>
    </ligand>
</feature>
<dbReference type="GO" id="GO:0004672">
    <property type="term" value="F:protein kinase activity"/>
    <property type="evidence" value="ECO:0007669"/>
    <property type="project" value="InterPro"/>
</dbReference>
<keyword evidence="5 11" id="KW-0067">ATP-binding</keyword>
<dbReference type="PROSITE" id="PS50814">
    <property type="entry name" value="WIF"/>
    <property type="match status" value="1"/>
</dbReference>
<dbReference type="GO" id="GO:0005524">
    <property type="term" value="F:ATP binding"/>
    <property type="evidence" value="ECO:0007669"/>
    <property type="project" value="UniProtKB-KW"/>
</dbReference>
<evidence type="ECO:0000256" key="1">
    <source>
        <dbReference type="ARBA" id="ARBA00004162"/>
    </source>
</evidence>
<evidence type="ECO:0000256" key="13">
    <source>
        <dbReference type="SAM" id="MobiDB-lite"/>
    </source>
</evidence>
<organism evidence="18 19">
    <name type="scientific">Pristionchus fissidentatus</name>
    <dbReference type="NCBI Taxonomy" id="1538716"/>
    <lineage>
        <taxon>Eukaryota</taxon>
        <taxon>Metazoa</taxon>
        <taxon>Ecdysozoa</taxon>
        <taxon>Nematoda</taxon>
        <taxon>Chromadorea</taxon>
        <taxon>Rhabditida</taxon>
        <taxon>Rhabditina</taxon>
        <taxon>Diplogasteromorpha</taxon>
        <taxon>Diplogasteroidea</taxon>
        <taxon>Neodiplogasteridae</taxon>
        <taxon>Pristionchus</taxon>
    </lineage>
</organism>
<feature type="signal peptide" evidence="15">
    <location>
        <begin position="1"/>
        <end position="38"/>
    </location>
</feature>
<keyword evidence="2 14" id="KW-0812">Transmembrane</keyword>
<evidence type="ECO:0000256" key="4">
    <source>
        <dbReference type="ARBA" id="ARBA00022741"/>
    </source>
</evidence>
<evidence type="ECO:0000256" key="2">
    <source>
        <dbReference type="ARBA" id="ARBA00022692"/>
    </source>
</evidence>
<keyword evidence="19" id="KW-1185">Reference proteome</keyword>
<dbReference type="Pfam" id="PF02019">
    <property type="entry name" value="WIF"/>
    <property type="match status" value="1"/>
</dbReference>
<dbReference type="InterPro" id="IPR001245">
    <property type="entry name" value="Ser-Thr/Tyr_kinase_cat_dom"/>
</dbReference>
<evidence type="ECO:0000256" key="11">
    <source>
        <dbReference type="PIRSR" id="PIRSR000615-2"/>
    </source>
</evidence>
<accession>A0AAV5WLQ8</accession>
<proteinExistence type="predicted"/>
<evidence type="ECO:0000256" key="9">
    <source>
        <dbReference type="ARBA" id="ARBA00023180"/>
    </source>
</evidence>
<feature type="binding site" evidence="11">
    <location>
        <position position="475"/>
    </location>
    <ligand>
        <name>ATP</name>
        <dbReference type="ChEBI" id="CHEBI:30616"/>
    </ligand>
</feature>
<keyword evidence="4 11" id="KW-0547">Nucleotide-binding</keyword>
<feature type="active site" description="Proton acceptor" evidence="10">
    <location>
        <position position="471"/>
    </location>
</feature>
<feature type="non-terminal residue" evidence="18">
    <location>
        <position position="1"/>
    </location>
</feature>
<keyword evidence="12" id="KW-0460">Magnesium</keyword>
<dbReference type="PANTHER" id="PTHR24416">
    <property type="entry name" value="TYROSINE-PROTEIN KINASE RECEPTOR"/>
    <property type="match status" value="1"/>
</dbReference>
<dbReference type="PROSITE" id="PS00109">
    <property type="entry name" value="PROTEIN_KINASE_TYR"/>
    <property type="match status" value="1"/>
</dbReference>
<dbReference type="Gene3D" id="1.10.510.10">
    <property type="entry name" value="Transferase(Phosphotransferase) domain 1"/>
    <property type="match status" value="1"/>
</dbReference>
<dbReference type="InterPro" id="IPR011009">
    <property type="entry name" value="Kinase-like_dom_sf"/>
</dbReference>
<dbReference type="SUPFAM" id="SSF56112">
    <property type="entry name" value="Protein kinase-like (PK-like)"/>
    <property type="match status" value="1"/>
</dbReference>
<protein>
    <submittedName>
        <fullName evidence="18">Uncharacterized protein</fullName>
    </submittedName>
</protein>
<reference evidence="18" key="1">
    <citation type="submission" date="2023-10" db="EMBL/GenBank/DDBJ databases">
        <title>Genome assembly of Pristionchus species.</title>
        <authorList>
            <person name="Yoshida K."/>
            <person name="Sommer R.J."/>
        </authorList>
    </citation>
    <scope>NUCLEOTIDE SEQUENCE</scope>
    <source>
        <strain evidence="18">RS5133</strain>
    </source>
</reference>
<dbReference type="GO" id="GO:0043235">
    <property type="term" value="C:receptor complex"/>
    <property type="evidence" value="ECO:0007669"/>
    <property type="project" value="TreeGrafter"/>
</dbReference>
<feature type="binding site" evidence="12">
    <location>
        <position position="498"/>
    </location>
    <ligand>
        <name>Mg(2+)</name>
        <dbReference type="ChEBI" id="CHEBI:18420"/>
    </ligand>
</feature>
<evidence type="ECO:0000256" key="6">
    <source>
        <dbReference type="ARBA" id="ARBA00022989"/>
    </source>
</evidence>
<dbReference type="InterPro" id="IPR050122">
    <property type="entry name" value="RTK"/>
</dbReference>
<dbReference type="AlphaFoldDB" id="A0AAV5WLQ8"/>
<keyword evidence="7 14" id="KW-0472">Membrane</keyword>
<dbReference type="InterPro" id="IPR008266">
    <property type="entry name" value="Tyr_kinase_AS"/>
</dbReference>
<dbReference type="GO" id="GO:0051897">
    <property type="term" value="P:positive regulation of phosphatidylinositol 3-kinase/protein kinase B signal transduction"/>
    <property type="evidence" value="ECO:0007669"/>
    <property type="project" value="TreeGrafter"/>
</dbReference>
<evidence type="ECO:0000256" key="15">
    <source>
        <dbReference type="SAM" id="SignalP"/>
    </source>
</evidence>
<dbReference type="Pfam" id="PF07714">
    <property type="entry name" value="PK_Tyr_Ser-Thr"/>
    <property type="match status" value="1"/>
</dbReference>
<dbReference type="GO" id="GO:0007409">
    <property type="term" value="P:axonogenesis"/>
    <property type="evidence" value="ECO:0007669"/>
    <property type="project" value="TreeGrafter"/>
</dbReference>
<dbReference type="PANTHER" id="PTHR24416:SF349">
    <property type="entry name" value="TYROSINE-PROTEIN KINASE RYK"/>
    <property type="match status" value="1"/>
</dbReference>
<evidence type="ECO:0000259" key="17">
    <source>
        <dbReference type="PROSITE" id="PS50814"/>
    </source>
</evidence>
<evidence type="ECO:0000256" key="7">
    <source>
        <dbReference type="ARBA" id="ARBA00023136"/>
    </source>
</evidence>
<feature type="chain" id="PRO_5043439593" evidence="15">
    <location>
        <begin position="39"/>
        <end position="621"/>
    </location>
</feature>
<name>A0AAV5WLQ8_9BILA</name>
<keyword evidence="6 14" id="KW-1133">Transmembrane helix</keyword>
<dbReference type="Proteomes" id="UP001432322">
    <property type="component" value="Unassembled WGS sequence"/>
</dbReference>
<dbReference type="InterPro" id="IPR000719">
    <property type="entry name" value="Prot_kinase_dom"/>
</dbReference>
<keyword evidence="9" id="KW-0325">Glycoprotein</keyword>
<evidence type="ECO:0000256" key="8">
    <source>
        <dbReference type="ARBA" id="ARBA00023170"/>
    </source>
</evidence>
<comment type="subcellular location">
    <subcellularLocation>
        <location evidence="1">Cell membrane</location>
        <topology evidence="1">Single-pass membrane protein</topology>
    </subcellularLocation>
</comment>
<dbReference type="SMART" id="SM00469">
    <property type="entry name" value="WIF"/>
    <property type="match status" value="1"/>
</dbReference>
<keyword evidence="8" id="KW-0675">Receptor</keyword>
<comment type="caution">
    <text evidence="18">The sequence shown here is derived from an EMBL/GenBank/DDBJ whole genome shotgun (WGS) entry which is preliminary data.</text>
</comment>
<keyword evidence="3 15" id="KW-0732">Signal</keyword>
<dbReference type="GO" id="GO:0010976">
    <property type="term" value="P:positive regulation of neuron projection development"/>
    <property type="evidence" value="ECO:0007669"/>
    <property type="project" value="TreeGrafter"/>
</dbReference>
<dbReference type="Gene3D" id="2.60.40.2170">
    <property type="entry name" value="Wnt, WIF domain"/>
    <property type="match status" value="1"/>
</dbReference>
<sequence length="621" mass="69217">LMPPSSPSLNHGRWFTSALLPPPLLPLLLLLLSSPSSASINLLITKAEMNRTLGVNAELSYIENGLVNSYSTKYAYRIDSAIGELKFTWNAPTSNKIHYSMELVSDPQVVVKLRHPTTGFLPRSPSEFSIEYRCAGTRSGQFEVSLSIEFTHSTSNVTRVRLRQEKICAIKTRGEIQREEEFVHPSDDTVGAQSVFYFIIGAATLFLSLIFFLLFLYFRGSRKDERGETLPSRSSRFASSFRSSVQSRQPFLTSTPTKSKNTSSSLLRPVVPSSSLIEDKTHEVNVKKTLIELYADRNLFQMIPFVEMEGSIGEIRWAIWRQNSSGECGDIDDEEDEGTSDEAMIVKTLKTTANAAQVERFLLDAFSFHHLPPHPHLAQVAAAASFGRFENPDTVTDLPLICYRHRGFGNLRKFLLSCRAGGEEKRTRSSASSSSGGSGGHTLRTHELVSIAVQATRAVAHLHKYGVLHKDIAARNCIVSEVLGARNISERLLVQLVDSALSRDIFPSDYSLVGDELVPVKWMAIETLTNNSYSSATDIWSLGVLIWELLSCGAPPFSDLSPDQVLGRLQMGERPPQPYNCPDQLYFIMQSCWTANPRDRPNAVQLLTKLVEFNVTLNKYI</sequence>
<dbReference type="GO" id="GO:0046872">
    <property type="term" value="F:metal ion binding"/>
    <property type="evidence" value="ECO:0007669"/>
    <property type="project" value="UniProtKB-KW"/>
</dbReference>
<dbReference type="GO" id="GO:0005886">
    <property type="term" value="C:plasma membrane"/>
    <property type="evidence" value="ECO:0007669"/>
    <property type="project" value="UniProtKB-SubCell"/>
</dbReference>
<dbReference type="PROSITE" id="PS50011">
    <property type="entry name" value="PROTEIN_KINASE_DOM"/>
    <property type="match status" value="1"/>
</dbReference>
<evidence type="ECO:0000313" key="19">
    <source>
        <dbReference type="Proteomes" id="UP001432322"/>
    </source>
</evidence>
<feature type="region of interest" description="Disordered" evidence="13">
    <location>
        <begin position="248"/>
        <end position="267"/>
    </location>
</feature>
<evidence type="ECO:0000256" key="10">
    <source>
        <dbReference type="PIRSR" id="PIRSR000615-1"/>
    </source>
</evidence>
<gene>
    <name evidence="18" type="ORF">PFISCL1PPCAC_23640</name>
</gene>
<dbReference type="EMBL" id="BTSY01000006">
    <property type="protein sequence ID" value="GMT32343.1"/>
    <property type="molecule type" value="Genomic_DNA"/>
</dbReference>
<dbReference type="InterPro" id="IPR003306">
    <property type="entry name" value="WIF"/>
</dbReference>
<evidence type="ECO:0000313" key="18">
    <source>
        <dbReference type="EMBL" id="GMT32343.1"/>
    </source>
</evidence>
<keyword evidence="12" id="KW-0479">Metal-binding</keyword>
<feature type="domain" description="Protein kinase" evidence="16">
    <location>
        <begin position="317"/>
        <end position="621"/>
    </location>
</feature>